<proteinExistence type="predicted"/>
<dbReference type="Pfam" id="PF14391">
    <property type="entry name" value="DUF4421"/>
    <property type="match status" value="1"/>
</dbReference>
<evidence type="ECO:0000313" key="2">
    <source>
        <dbReference type="EMBL" id="UYW00932.1"/>
    </source>
</evidence>
<dbReference type="Proteomes" id="UP001163328">
    <property type="component" value="Chromosome"/>
</dbReference>
<evidence type="ECO:0000256" key="1">
    <source>
        <dbReference type="SAM" id="SignalP"/>
    </source>
</evidence>
<organism evidence="2 3">
    <name type="scientific">Flavobacterium agricola</name>
    <dbReference type="NCBI Taxonomy" id="2870839"/>
    <lineage>
        <taxon>Bacteria</taxon>
        <taxon>Pseudomonadati</taxon>
        <taxon>Bacteroidota</taxon>
        <taxon>Flavobacteriia</taxon>
        <taxon>Flavobacteriales</taxon>
        <taxon>Flavobacteriaceae</taxon>
        <taxon>Flavobacterium</taxon>
    </lineage>
</organism>
<dbReference type="EMBL" id="CP081495">
    <property type="protein sequence ID" value="UYW00932.1"/>
    <property type="molecule type" value="Genomic_DNA"/>
</dbReference>
<keyword evidence="3" id="KW-1185">Reference proteome</keyword>
<accession>A0ABY6LY71</accession>
<keyword evidence="1" id="KW-0732">Signal</keyword>
<name>A0ABY6LY71_9FLAO</name>
<feature type="chain" id="PRO_5046368829" evidence="1">
    <location>
        <begin position="20"/>
        <end position="309"/>
    </location>
</feature>
<gene>
    <name evidence="2" type="ORF">K5I29_10540</name>
</gene>
<dbReference type="InterPro" id="IPR025535">
    <property type="entry name" value="DUF4421"/>
</dbReference>
<protein>
    <submittedName>
        <fullName evidence="2">DUF4421 domain-containing protein</fullName>
    </submittedName>
</protein>
<feature type="signal peptide" evidence="1">
    <location>
        <begin position="1"/>
        <end position="19"/>
    </location>
</feature>
<sequence length="309" mass="35675">MNKLIATISLYFFCHICMAQQDTAQTYITTFKEKLVTSISVESNNDSFYISYKDDAATDASRIKFSPNSQMRLVGNVSYKILNFSFGFTPSFLKTNKELESSKDIRFSTRFSFKKWQQSITIIKQKGFLLDFKDPSKYFFPELQSLKIGRTTSYVFNDKFSYKTLFNYNEWQKKSAGSFIANLAIYYTNLKSYDSNNPINSEIYSATISPAYYYNLVINKRFLIGGGASLGAGLTSMDGEVNVLSELSMNAKMGYNHKNFFSFFSYSGTSFFLNHTNESYNNSFEFLKLEIGYRFDPPKKLKKIYHKIL</sequence>
<evidence type="ECO:0000313" key="3">
    <source>
        <dbReference type="Proteomes" id="UP001163328"/>
    </source>
</evidence>
<dbReference type="RefSeq" id="WP_264433182.1">
    <property type="nucleotide sequence ID" value="NZ_CP081495.1"/>
</dbReference>
<reference evidence="2" key="1">
    <citation type="submission" date="2021-08" db="EMBL/GenBank/DDBJ databases">
        <title>Flavobacterium sp. strain CC-SYL302.</title>
        <authorList>
            <person name="Lin S.-Y."/>
            <person name="Lee T.-H."/>
            <person name="Young C.-C."/>
        </authorList>
    </citation>
    <scope>NUCLEOTIDE SEQUENCE</scope>
    <source>
        <strain evidence="2">CC-SYL302</strain>
    </source>
</reference>